<name>A0A1H0EYY3_9RHOB</name>
<gene>
    <name evidence="5" type="ORF">SAMN05444142_105122</name>
</gene>
<dbReference type="InterPro" id="IPR032259">
    <property type="entry name" value="HIBYL-CoA-H"/>
</dbReference>
<keyword evidence="3" id="KW-0378">Hydrolase</keyword>
<protein>
    <recommendedName>
        <fullName evidence="2">3-hydroxyisobutyryl-CoA hydrolase</fullName>
        <ecNumber evidence="2">3.1.2.4</ecNumber>
    </recommendedName>
</protein>
<evidence type="ECO:0000256" key="3">
    <source>
        <dbReference type="ARBA" id="ARBA00022801"/>
    </source>
</evidence>
<keyword evidence="6" id="KW-1185">Reference proteome</keyword>
<dbReference type="SUPFAM" id="SSF52096">
    <property type="entry name" value="ClpP/crotonase"/>
    <property type="match status" value="1"/>
</dbReference>
<dbReference type="NCBIfam" id="NF004127">
    <property type="entry name" value="PRK05617.1"/>
    <property type="match status" value="1"/>
</dbReference>
<evidence type="ECO:0000313" key="6">
    <source>
        <dbReference type="Proteomes" id="UP000324252"/>
    </source>
</evidence>
<proteinExistence type="predicted"/>
<dbReference type="OrthoDB" id="9790967at2"/>
<accession>A0A1H0EYY3</accession>
<dbReference type="EC" id="3.1.2.4" evidence="2"/>
<evidence type="ECO:0000256" key="1">
    <source>
        <dbReference type="ARBA" id="ARBA00001709"/>
    </source>
</evidence>
<dbReference type="RefSeq" id="WP_149787503.1">
    <property type="nucleotide sequence ID" value="NZ_FNIO01000002.1"/>
</dbReference>
<dbReference type="GO" id="GO:0006574">
    <property type="term" value="P:L-valine catabolic process"/>
    <property type="evidence" value="ECO:0007669"/>
    <property type="project" value="TreeGrafter"/>
</dbReference>
<dbReference type="GO" id="GO:0005829">
    <property type="term" value="C:cytosol"/>
    <property type="evidence" value="ECO:0007669"/>
    <property type="project" value="TreeGrafter"/>
</dbReference>
<dbReference type="PANTHER" id="PTHR43176:SF3">
    <property type="entry name" value="3-HYDROXYISOBUTYRYL-COA HYDROLASE, MITOCHONDRIAL"/>
    <property type="match status" value="1"/>
</dbReference>
<dbReference type="Gene3D" id="3.90.226.10">
    <property type="entry name" value="2-enoyl-CoA Hydratase, Chain A, domain 1"/>
    <property type="match status" value="1"/>
</dbReference>
<evidence type="ECO:0000259" key="4">
    <source>
        <dbReference type="Pfam" id="PF16113"/>
    </source>
</evidence>
<feature type="domain" description="Enoyl-CoA hydratase/isomerase" evidence="4">
    <location>
        <begin position="13"/>
        <end position="331"/>
    </location>
</feature>
<dbReference type="CDD" id="cd06558">
    <property type="entry name" value="crotonase-like"/>
    <property type="match status" value="1"/>
</dbReference>
<dbReference type="PANTHER" id="PTHR43176">
    <property type="entry name" value="3-HYDROXYISOBUTYRYL-COA HYDROLASE-RELATED"/>
    <property type="match status" value="1"/>
</dbReference>
<dbReference type="InterPro" id="IPR029045">
    <property type="entry name" value="ClpP/crotonase-like_dom_sf"/>
</dbReference>
<dbReference type="Proteomes" id="UP000324252">
    <property type="component" value="Unassembled WGS sequence"/>
</dbReference>
<comment type="catalytic activity">
    <reaction evidence="1">
        <text>3-hydroxy-2-methylpropanoyl-CoA + H2O = 3-hydroxy-2-methylpropanoate + CoA + H(+)</text>
        <dbReference type="Rhea" id="RHEA:20888"/>
        <dbReference type="ChEBI" id="CHEBI:11805"/>
        <dbReference type="ChEBI" id="CHEBI:15377"/>
        <dbReference type="ChEBI" id="CHEBI:15378"/>
        <dbReference type="ChEBI" id="CHEBI:57287"/>
        <dbReference type="ChEBI" id="CHEBI:57340"/>
        <dbReference type="EC" id="3.1.2.4"/>
    </reaction>
</comment>
<reference evidence="5 6" key="1">
    <citation type="submission" date="2016-11" db="EMBL/GenBank/DDBJ databases">
        <authorList>
            <person name="Varghese N."/>
            <person name="Submissions S."/>
        </authorList>
    </citation>
    <scope>NUCLEOTIDE SEQUENCE [LARGE SCALE GENOMIC DNA]</scope>
    <source>
        <strain evidence="5 6">DSM 29620</strain>
    </source>
</reference>
<dbReference type="GO" id="GO:0003860">
    <property type="term" value="F:3-hydroxyisobutyryl-CoA hydrolase activity"/>
    <property type="evidence" value="ECO:0007669"/>
    <property type="project" value="UniProtKB-EC"/>
</dbReference>
<dbReference type="AlphaFoldDB" id="A0A1H0EYY3"/>
<evidence type="ECO:0000313" key="5">
    <source>
        <dbReference type="EMBL" id="SHK42722.1"/>
    </source>
</evidence>
<evidence type="ECO:0000256" key="2">
    <source>
        <dbReference type="ARBA" id="ARBA00011915"/>
    </source>
</evidence>
<dbReference type="InterPro" id="IPR045004">
    <property type="entry name" value="ECH_dom"/>
</dbReference>
<sequence length="346" mass="36636">MTEIDIRTEGHAGRITLNRPKALNALTHDMALAIHAALRDWAQDDAVKLVVIDAAGDKAFCAGGDIAALYRSGVAGDYAYGHRFWTDEYRMNAALFEYAKPVVSLMQGFSMGGGVGIGCHGSHRIVGDTIQIALPECSIGLVPDVGSSLILARAPGRLGEYLGLTGARLGPADTILAGFADSYIPEADWPALIAELCATGDAGIVADAATTPPGGTLAPQAAQIDALFAGDTLADILDTLRADGGELAAAALKSMTRNAPLSMACTIEMVRRLRDADGIRAALDMEYRFTWRAMEHADFLEGIRAAIIDKDRNPQWRHALDGVSRADVTAMLAPLGADTLTFEEEN</sequence>
<dbReference type="EMBL" id="FQZZ01000005">
    <property type="protein sequence ID" value="SHK42722.1"/>
    <property type="molecule type" value="Genomic_DNA"/>
</dbReference>
<organism evidence="5 6">
    <name type="scientific">Lutimaribacter pacificus</name>
    <dbReference type="NCBI Taxonomy" id="391948"/>
    <lineage>
        <taxon>Bacteria</taxon>
        <taxon>Pseudomonadati</taxon>
        <taxon>Pseudomonadota</taxon>
        <taxon>Alphaproteobacteria</taxon>
        <taxon>Rhodobacterales</taxon>
        <taxon>Roseobacteraceae</taxon>
        <taxon>Lutimaribacter</taxon>
    </lineage>
</organism>
<dbReference type="Pfam" id="PF16113">
    <property type="entry name" value="ECH_2"/>
    <property type="match status" value="1"/>
</dbReference>